<dbReference type="PANTHER" id="PTHR13847">
    <property type="entry name" value="SARCOSINE DEHYDROGENASE-RELATED"/>
    <property type="match status" value="1"/>
</dbReference>
<proteinExistence type="predicted"/>
<gene>
    <name evidence="2" type="ORF">J7I43_05810</name>
</gene>
<keyword evidence="3" id="KW-1185">Reference proteome</keyword>
<dbReference type="Gene3D" id="3.30.9.10">
    <property type="entry name" value="D-Amino Acid Oxidase, subunit A, domain 2"/>
    <property type="match status" value="1"/>
</dbReference>
<evidence type="ECO:0000259" key="1">
    <source>
        <dbReference type="Pfam" id="PF01266"/>
    </source>
</evidence>
<accession>A0ABS3YAM6</accession>
<dbReference type="InterPro" id="IPR006076">
    <property type="entry name" value="FAD-dep_OxRdtase"/>
</dbReference>
<dbReference type="Pfam" id="PF01266">
    <property type="entry name" value="DAO"/>
    <property type="match status" value="1"/>
</dbReference>
<evidence type="ECO:0000313" key="3">
    <source>
        <dbReference type="Proteomes" id="UP000679126"/>
    </source>
</evidence>
<name>A0ABS3YAM6_9BACT</name>
<dbReference type="RefSeq" id="WP_209144178.1">
    <property type="nucleotide sequence ID" value="NZ_JAGHKP010000001.1"/>
</dbReference>
<dbReference type="InterPro" id="IPR036188">
    <property type="entry name" value="FAD/NAD-bd_sf"/>
</dbReference>
<evidence type="ECO:0000313" key="2">
    <source>
        <dbReference type="EMBL" id="MBO9151714.1"/>
    </source>
</evidence>
<dbReference type="Gene3D" id="3.50.50.60">
    <property type="entry name" value="FAD/NAD(P)-binding domain"/>
    <property type="match status" value="1"/>
</dbReference>
<sequence length="402" mass="44699">MDLNSGYPFSLVKNGLPYEYPKLDRDIRTAVTVIGAGVSGALTAYALVNAGLECTVADARTVGLGSTCASTSLLQYEIDVPLTQLTEKIGKTGAERAYALCAASVGELERTVKKLKEPLFERKDSLLLASFKKDLPMLKKEYEARLAMGLEVEWWSAATLKNKMGLNNPGAIRSATAAQTDAYLLTHALHQHNIRKGARVFDRTLVKNIRFHKNGAELLTDGGPVIRTRHIVIATGYEALQYVPAGIVKLQSTYAIASDHRESGPAWYRDSLIWETKQPYLYMRTTPDGRIIAGGRDEDYYNPHRRDKLLKLKARQLEKDVQKRFPQLGFRQEFAWTGTFGNTQDGLPYIGEYSKMPHTYFALGFGGNGITFSQIAAEVVCKLVQGKKCPDAELFSFNRFKG</sequence>
<dbReference type="EMBL" id="JAGHKP010000001">
    <property type="protein sequence ID" value="MBO9151714.1"/>
    <property type="molecule type" value="Genomic_DNA"/>
</dbReference>
<organism evidence="2 3">
    <name type="scientific">Chitinophaga chungangae</name>
    <dbReference type="NCBI Taxonomy" id="2821488"/>
    <lineage>
        <taxon>Bacteria</taxon>
        <taxon>Pseudomonadati</taxon>
        <taxon>Bacteroidota</taxon>
        <taxon>Chitinophagia</taxon>
        <taxon>Chitinophagales</taxon>
        <taxon>Chitinophagaceae</taxon>
        <taxon>Chitinophaga</taxon>
    </lineage>
</organism>
<dbReference type="Proteomes" id="UP000679126">
    <property type="component" value="Unassembled WGS sequence"/>
</dbReference>
<comment type="caution">
    <text evidence="2">The sequence shown here is derived from an EMBL/GenBank/DDBJ whole genome shotgun (WGS) entry which is preliminary data.</text>
</comment>
<protein>
    <submittedName>
        <fullName evidence="2">FAD-binding oxidoreductase</fullName>
    </submittedName>
</protein>
<reference evidence="3" key="1">
    <citation type="submission" date="2021-03" db="EMBL/GenBank/DDBJ databases">
        <title>Assistant Professor.</title>
        <authorList>
            <person name="Huq M.A."/>
        </authorList>
    </citation>
    <scope>NUCLEOTIDE SEQUENCE [LARGE SCALE GENOMIC DNA]</scope>
    <source>
        <strain evidence="3">MAH-28</strain>
    </source>
</reference>
<dbReference type="SUPFAM" id="SSF51905">
    <property type="entry name" value="FAD/NAD(P)-binding domain"/>
    <property type="match status" value="1"/>
</dbReference>
<feature type="domain" description="FAD dependent oxidoreductase" evidence="1">
    <location>
        <begin position="31"/>
        <end position="382"/>
    </location>
</feature>
<dbReference type="PANTHER" id="PTHR13847:SF201">
    <property type="entry name" value="PUTATIBE OXIDOREDUCTASE"/>
    <property type="match status" value="1"/>
</dbReference>